<proteinExistence type="predicted"/>
<feature type="non-terminal residue" evidence="2">
    <location>
        <position position="99"/>
    </location>
</feature>
<sequence>MRRTLRRGTWSRNPGPRNSEPTPPWRDEDGHLESQEESFLYETEEVIEEVGEGWGAEEAWEEEPVAEDVPVQATTGDSRDFQGHGNGFKANSIRRGILA</sequence>
<dbReference type="Proteomes" id="UP000654075">
    <property type="component" value="Unassembled WGS sequence"/>
</dbReference>
<feature type="region of interest" description="Disordered" evidence="1">
    <location>
        <begin position="1"/>
        <end position="31"/>
    </location>
</feature>
<keyword evidence="3" id="KW-1185">Reference proteome</keyword>
<comment type="caution">
    <text evidence="2">The sequence shown here is derived from an EMBL/GenBank/DDBJ whole genome shotgun (WGS) entry which is preliminary data.</text>
</comment>
<name>A0A813FFG9_POLGL</name>
<accession>A0A813FFG9</accession>
<evidence type="ECO:0000313" key="2">
    <source>
        <dbReference type="EMBL" id="CAE8609261.1"/>
    </source>
</evidence>
<protein>
    <submittedName>
        <fullName evidence="2">Uncharacterized protein</fullName>
    </submittedName>
</protein>
<dbReference type="EMBL" id="CAJNNV010024265">
    <property type="protein sequence ID" value="CAE8609261.1"/>
    <property type="molecule type" value="Genomic_DNA"/>
</dbReference>
<organism evidence="2 3">
    <name type="scientific">Polarella glacialis</name>
    <name type="common">Dinoflagellate</name>
    <dbReference type="NCBI Taxonomy" id="89957"/>
    <lineage>
        <taxon>Eukaryota</taxon>
        <taxon>Sar</taxon>
        <taxon>Alveolata</taxon>
        <taxon>Dinophyceae</taxon>
        <taxon>Suessiales</taxon>
        <taxon>Suessiaceae</taxon>
        <taxon>Polarella</taxon>
    </lineage>
</organism>
<evidence type="ECO:0000256" key="1">
    <source>
        <dbReference type="SAM" id="MobiDB-lite"/>
    </source>
</evidence>
<feature type="region of interest" description="Disordered" evidence="1">
    <location>
        <begin position="59"/>
        <end position="99"/>
    </location>
</feature>
<evidence type="ECO:0000313" key="3">
    <source>
        <dbReference type="Proteomes" id="UP000654075"/>
    </source>
</evidence>
<reference evidence="2" key="1">
    <citation type="submission" date="2021-02" db="EMBL/GenBank/DDBJ databases">
        <authorList>
            <person name="Dougan E. K."/>
            <person name="Rhodes N."/>
            <person name="Thang M."/>
            <person name="Chan C."/>
        </authorList>
    </citation>
    <scope>NUCLEOTIDE SEQUENCE</scope>
</reference>
<dbReference type="AlphaFoldDB" id="A0A813FFG9"/>
<gene>
    <name evidence="2" type="ORF">PGLA1383_LOCUS27088</name>
</gene>